<evidence type="ECO:0000313" key="3">
    <source>
        <dbReference type="Proteomes" id="UP001500755"/>
    </source>
</evidence>
<proteinExistence type="predicted"/>
<keyword evidence="3" id="KW-1185">Reference proteome</keyword>
<sequence length="446" mass="47907">MTGASVGSGAAIRIVPVTTRAQLRDFLALPARLARSRGAAHWVPLFASDVRRWWRHGGPYPGGDCALYLALRGSAVVGRTTVHTAPRLAAKLRAERQCTDDFLFFGATEFADAAVGAALFGFLEEVARRGVGTEERDGTPAAAPTASGADRRTARPSRTVRLFGPVSLLPNMTGGVVTTGFEHPGFFDAVWNDEATAATFTDAGFTPWGGGRTWEVDIAGIPADRRTPPTRDELARAGVRVFSPWHKVVGPSRQPVGEAAAVRTRNALRAIHRTMNRAFAALPYYTRIDEAQWREQTAGLGLVMDPALVVLAARAGAGDHAARAQLPGCDSFALVIPDPIGGLRSSGGRLDLRAARELLGPLLRRRPRDAVLIIQGTDPEAQGRGLLSIVTRQLFAALHARGYRRLRATFIAEDNPASSAVFERAGGYPLHTVRFFEKAVRLEGDA</sequence>
<evidence type="ECO:0000256" key="1">
    <source>
        <dbReference type="SAM" id="MobiDB-lite"/>
    </source>
</evidence>
<evidence type="ECO:0000313" key="2">
    <source>
        <dbReference type="EMBL" id="GAA2010830.1"/>
    </source>
</evidence>
<dbReference type="PANTHER" id="PTHR41368:SF1">
    <property type="entry name" value="PROTEIN YGHO"/>
    <property type="match status" value="1"/>
</dbReference>
<accession>A0ABN2TIJ6</accession>
<dbReference type="InterPro" id="IPR039968">
    <property type="entry name" value="BcerS-like"/>
</dbReference>
<feature type="region of interest" description="Disordered" evidence="1">
    <location>
        <begin position="131"/>
        <end position="155"/>
    </location>
</feature>
<dbReference type="RefSeq" id="WP_344309772.1">
    <property type="nucleotide sequence ID" value="NZ_BAAANO010000020.1"/>
</dbReference>
<dbReference type="SUPFAM" id="SSF55729">
    <property type="entry name" value="Acyl-CoA N-acyltransferases (Nat)"/>
    <property type="match status" value="2"/>
</dbReference>
<comment type="caution">
    <text evidence="2">The sequence shown here is derived from an EMBL/GenBank/DDBJ whole genome shotgun (WGS) entry which is preliminary data.</text>
</comment>
<dbReference type="EMBL" id="BAAANO010000020">
    <property type="protein sequence ID" value="GAA2010830.1"/>
    <property type="molecule type" value="Genomic_DNA"/>
</dbReference>
<dbReference type="Gene3D" id="3.40.630.30">
    <property type="match status" value="1"/>
</dbReference>
<feature type="compositionally biased region" description="Low complexity" evidence="1">
    <location>
        <begin position="139"/>
        <end position="148"/>
    </location>
</feature>
<reference evidence="2 3" key="1">
    <citation type="journal article" date="2019" name="Int. J. Syst. Evol. Microbiol.">
        <title>The Global Catalogue of Microorganisms (GCM) 10K type strain sequencing project: providing services to taxonomists for standard genome sequencing and annotation.</title>
        <authorList>
            <consortium name="The Broad Institute Genomics Platform"/>
            <consortium name="The Broad Institute Genome Sequencing Center for Infectious Disease"/>
            <person name="Wu L."/>
            <person name="Ma J."/>
        </authorList>
    </citation>
    <scope>NUCLEOTIDE SEQUENCE [LARGE SCALE GENOMIC DNA]</scope>
    <source>
        <strain evidence="2 3">JCM 14546</strain>
    </source>
</reference>
<protein>
    <recommendedName>
        <fullName evidence="4">N-acetyltransferase domain-containing protein</fullName>
    </recommendedName>
</protein>
<dbReference type="PANTHER" id="PTHR41368">
    <property type="entry name" value="PROTEIN YGHO"/>
    <property type="match status" value="1"/>
</dbReference>
<dbReference type="Proteomes" id="UP001500755">
    <property type="component" value="Unassembled WGS sequence"/>
</dbReference>
<gene>
    <name evidence="2" type="ORF">GCM10009755_22620</name>
</gene>
<organism evidence="2 3">
    <name type="scientific">Brevibacterium samyangense</name>
    <dbReference type="NCBI Taxonomy" id="366888"/>
    <lineage>
        <taxon>Bacteria</taxon>
        <taxon>Bacillati</taxon>
        <taxon>Actinomycetota</taxon>
        <taxon>Actinomycetes</taxon>
        <taxon>Micrococcales</taxon>
        <taxon>Brevibacteriaceae</taxon>
        <taxon>Brevibacterium</taxon>
    </lineage>
</organism>
<evidence type="ECO:0008006" key="4">
    <source>
        <dbReference type="Google" id="ProtNLM"/>
    </source>
</evidence>
<name>A0ABN2TIJ6_9MICO</name>
<dbReference type="InterPro" id="IPR016181">
    <property type="entry name" value="Acyl_CoA_acyltransferase"/>
</dbReference>